<evidence type="ECO:0000256" key="6">
    <source>
        <dbReference type="ARBA" id="ARBA00023015"/>
    </source>
</evidence>
<dbReference type="GO" id="GO:0005668">
    <property type="term" value="C:RNA polymerase transcription factor SL1 complex"/>
    <property type="evidence" value="ECO:0007669"/>
    <property type="project" value="TreeGrafter"/>
</dbReference>
<dbReference type="Proteomes" id="UP000719412">
    <property type="component" value="Unassembled WGS sequence"/>
</dbReference>
<evidence type="ECO:0000256" key="9">
    <source>
        <dbReference type="ARBA" id="ARBA00023242"/>
    </source>
</evidence>
<reference evidence="12" key="2">
    <citation type="submission" date="2021-08" db="EMBL/GenBank/DDBJ databases">
        <authorList>
            <person name="Eriksson T."/>
        </authorList>
    </citation>
    <scope>NUCLEOTIDE SEQUENCE</scope>
    <source>
        <strain evidence="12">Stoneville</strain>
        <tissue evidence="12">Whole head</tissue>
    </source>
</reference>
<dbReference type="PANTHER" id="PTHR31576:SF2">
    <property type="entry name" value="TATA BOX-BINDING PROTEIN-ASSOCIATED FACTOR RNA POLYMERASE I SUBUNIT B"/>
    <property type="match status" value="1"/>
</dbReference>
<dbReference type="GO" id="GO:0042790">
    <property type="term" value="P:nucleolar large rRNA transcription by RNA polymerase I"/>
    <property type="evidence" value="ECO:0007669"/>
    <property type="project" value="TreeGrafter"/>
</dbReference>
<evidence type="ECO:0000256" key="5">
    <source>
        <dbReference type="ARBA" id="ARBA00022833"/>
    </source>
</evidence>
<keyword evidence="3" id="KW-0479">Metal-binding</keyword>
<evidence type="ECO:0000256" key="4">
    <source>
        <dbReference type="ARBA" id="ARBA00022771"/>
    </source>
</evidence>
<evidence type="ECO:0000256" key="7">
    <source>
        <dbReference type="ARBA" id="ARBA00023125"/>
    </source>
</evidence>
<gene>
    <name evidence="12" type="ORF">GEV33_013586</name>
</gene>
<name>A0A8J6H6K9_TENMO</name>
<comment type="similarity">
    <text evidence="2">Belongs to the RRN7/TAF1B family.</text>
</comment>
<evidence type="ECO:0000256" key="3">
    <source>
        <dbReference type="ARBA" id="ARBA00022723"/>
    </source>
</evidence>
<evidence type="ECO:0000256" key="10">
    <source>
        <dbReference type="SAM" id="MobiDB-lite"/>
    </source>
</evidence>
<comment type="subcellular location">
    <subcellularLocation>
        <location evidence="1">Nucleus</location>
        <location evidence="1">Nucleolus</location>
    </subcellularLocation>
</comment>
<dbReference type="GO" id="GO:0070860">
    <property type="term" value="C:RNA polymerase I core factor complex"/>
    <property type="evidence" value="ECO:0007669"/>
    <property type="project" value="InterPro"/>
</dbReference>
<keyword evidence="5" id="KW-0862">Zinc</keyword>
<dbReference type="PANTHER" id="PTHR31576">
    <property type="entry name" value="TATA BOX-BINDING PROTEIN-ASSOCIATED FACTOR RNA POLYMERASE I SUBUNIT B"/>
    <property type="match status" value="1"/>
</dbReference>
<sequence length="749" mass="87627">MTTIVCDNCGGTDFYKESGYFFCNGCQLQSQEVQEYVHDDFIAETRGRTTKVQSKKSEQTESKITSWECYNYILVGLTDELINLGADKHLRYVTKMLWLRYLERLQVFRSGRDELPKVQAVRSAIDAEIVYGKLAKKKRKRNKSSSSETDTTDPSSAKQERIRRKRALVKAQYDEFTQKSQDTPSIHNETLTSLQTSSDKSSKKATAILYNCFAAREVNRIKRSRYHGRKHRHDFQHDLKCHRVTYNTLSHKYKRGPHMISLNKLYAILYLALLIIKDKIQLSDMFRFIHEGHLSFNVYSHFFPEEFSDKILNFHNFAKHSMFVSAHFRKITSEMSKFLHVHSYVCRPDLMELCERYCRELNLPDQICYSVKNILAHSGVRMSYHKRGLSVPNYEGRVVSIILFVVKFLFGLDGVTEFELGKYSDILNGSEAVNPKMFNVVDWLKHIEYRDLVMTSQHFPTCCAADEEVGNVGLAYRILGKKEYPSQVKASAKDNYKQVLQTLKDDLDDPNYVDFPVTLTPFRDYTKVLPKDGYLEILSRDFSGERLEHILKPTLFLNMVNKGEDPEVVHGGANEDWVLETVTSTKHEDRRDLRKRRKLVTVELTLDRKRIVNNPEKNDSDSSDSECEISSDVFKDNFNRANMWVFYRHFMDLKRYGTGIVDQDLNLDLERIREDLSASSEGYPKHYHPYERFWMRTKIYLEHLSQKDCSTFFDKFPHTFRVVRRVPKDRADVDLSCQLPQEVQAWEGH</sequence>
<dbReference type="AlphaFoldDB" id="A0A8J6H6K9"/>
<reference evidence="12" key="1">
    <citation type="journal article" date="2020" name="J Insects Food Feed">
        <title>The yellow mealworm (Tenebrio molitor) genome: a resource for the emerging insects as food and feed industry.</title>
        <authorList>
            <person name="Eriksson T."/>
            <person name="Andere A."/>
            <person name="Kelstrup H."/>
            <person name="Emery V."/>
            <person name="Picard C."/>
        </authorList>
    </citation>
    <scope>NUCLEOTIDE SEQUENCE</scope>
    <source>
        <strain evidence="12">Stoneville</strain>
        <tissue evidence="12">Whole head</tissue>
    </source>
</reference>
<keyword evidence="6" id="KW-0805">Transcription regulation</keyword>
<keyword evidence="4" id="KW-0863">Zinc-finger</keyword>
<keyword evidence="7" id="KW-0238">DNA-binding</keyword>
<dbReference type="InterPro" id="IPR033599">
    <property type="entry name" value="TAF1B/Rrn7"/>
</dbReference>
<evidence type="ECO:0000259" key="11">
    <source>
        <dbReference type="Pfam" id="PF20645"/>
    </source>
</evidence>
<evidence type="ECO:0000256" key="2">
    <source>
        <dbReference type="ARBA" id="ARBA00006899"/>
    </source>
</evidence>
<comment type="caution">
    <text evidence="12">The sequence shown here is derived from an EMBL/GenBank/DDBJ whole genome shotgun (WGS) entry which is preliminary data.</text>
</comment>
<evidence type="ECO:0000313" key="13">
    <source>
        <dbReference type="Proteomes" id="UP000719412"/>
    </source>
</evidence>
<organism evidence="12 13">
    <name type="scientific">Tenebrio molitor</name>
    <name type="common">Yellow mealworm beetle</name>
    <dbReference type="NCBI Taxonomy" id="7067"/>
    <lineage>
        <taxon>Eukaryota</taxon>
        <taxon>Metazoa</taxon>
        <taxon>Ecdysozoa</taxon>
        <taxon>Arthropoda</taxon>
        <taxon>Hexapoda</taxon>
        <taxon>Insecta</taxon>
        <taxon>Pterygota</taxon>
        <taxon>Neoptera</taxon>
        <taxon>Endopterygota</taxon>
        <taxon>Coleoptera</taxon>
        <taxon>Polyphaga</taxon>
        <taxon>Cucujiformia</taxon>
        <taxon>Tenebrionidae</taxon>
        <taxon>Tenebrio</taxon>
    </lineage>
</organism>
<dbReference type="InterPro" id="IPR048538">
    <property type="entry name" value="Rrn7_cyclin_C"/>
</dbReference>
<dbReference type="EMBL" id="JABDTM020028278">
    <property type="protein sequence ID" value="KAH0809204.1"/>
    <property type="molecule type" value="Genomic_DNA"/>
</dbReference>
<feature type="domain" description="Rrn7/TAF1B C-terminal cyclin" evidence="11">
    <location>
        <begin position="324"/>
        <end position="448"/>
    </location>
</feature>
<evidence type="ECO:0000313" key="12">
    <source>
        <dbReference type="EMBL" id="KAH0809204.1"/>
    </source>
</evidence>
<evidence type="ECO:0000256" key="8">
    <source>
        <dbReference type="ARBA" id="ARBA00023163"/>
    </source>
</evidence>
<proteinExistence type="inferred from homology"/>
<keyword evidence="8" id="KW-0804">Transcription</keyword>
<evidence type="ECO:0000256" key="1">
    <source>
        <dbReference type="ARBA" id="ARBA00004604"/>
    </source>
</evidence>
<keyword evidence="9" id="KW-0539">Nucleus</keyword>
<protein>
    <recommendedName>
        <fullName evidence="11">Rrn7/TAF1B C-terminal cyclin domain-containing protein</fullName>
    </recommendedName>
</protein>
<feature type="region of interest" description="Disordered" evidence="10">
    <location>
        <begin position="136"/>
        <end position="163"/>
    </location>
</feature>
<dbReference type="GO" id="GO:0001164">
    <property type="term" value="F:RNA polymerase I core promoter sequence-specific DNA binding"/>
    <property type="evidence" value="ECO:0007669"/>
    <property type="project" value="InterPro"/>
</dbReference>
<accession>A0A8J6H6K9</accession>
<dbReference type="Pfam" id="PF20645">
    <property type="entry name" value="Rrn7_cyclin_C"/>
    <property type="match status" value="1"/>
</dbReference>
<feature type="compositionally biased region" description="Low complexity" evidence="10">
    <location>
        <begin position="144"/>
        <end position="156"/>
    </location>
</feature>
<keyword evidence="13" id="KW-1185">Reference proteome</keyword>
<dbReference type="GO" id="GO:0008270">
    <property type="term" value="F:zinc ion binding"/>
    <property type="evidence" value="ECO:0007669"/>
    <property type="project" value="UniProtKB-KW"/>
</dbReference>